<dbReference type="CDD" id="cd06587">
    <property type="entry name" value="VOC"/>
    <property type="match status" value="1"/>
</dbReference>
<protein>
    <submittedName>
        <fullName evidence="2">Glyoxalase</fullName>
    </submittedName>
</protein>
<dbReference type="PROSITE" id="PS51819">
    <property type="entry name" value="VOC"/>
    <property type="match status" value="1"/>
</dbReference>
<proteinExistence type="predicted"/>
<dbReference type="Gene3D" id="3.10.180.10">
    <property type="entry name" value="2,3-Dihydroxybiphenyl 1,2-Dioxygenase, domain 1"/>
    <property type="match status" value="1"/>
</dbReference>
<dbReference type="InterPro" id="IPR004360">
    <property type="entry name" value="Glyas_Fos-R_dOase_dom"/>
</dbReference>
<dbReference type="AlphaFoldDB" id="A0A151A3L6"/>
<dbReference type="Proteomes" id="UP000075418">
    <property type="component" value="Unassembled WGS sequence"/>
</dbReference>
<dbReference type="SUPFAM" id="SSF54593">
    <property type="entry name" value="Glyoxalase/Bleomycin resistance protein/Dihydroxybiphenyl dioxygenase"/>
    <property type="match status" value="1"/>
</dbReference>
<gene>
    <name evidence="2" type="ORF">A0131_03645</name>
</gene>
<dbReference type="EMBL" id="LUGM01000002">
    <property type="protein sequence ID" value="KYH13897.1"/>
    <property type="molecule type" value="Genomic_DNA"/>
</dbReference>
<dbReference type="InterPro" id="IPR051332">
    <property type="entry name" value="Fosfomycin_Res_Enzymes"/>
</dbReference>
<dbReference type="RefSeq" id="WP_061854126.1">
    <property type="nucleotide sequence ID" value="NZ_JAIEWX010000002.1"/>
</dbReference>
<comment type="caution">
    <text evidence="2">The sequence shown here is derived from an EMBL/GenBank/DDBJ whole genome shotgun (WGS) entry which is preliminary data.</text>
</comment>
<organism evidence="2 3">
    <name type="scientific">Staphylococcus kloosii</name>
    <dbReference type="NCBI Taxonomy" id="29384"/>
    <lineage>
        <taxon>Bacteria</taxon>
        <taxon>Bacillati</taxon>
        <taxon>Bacillota</taxon>
        <taxon>Bacilli</taxon>
        <taxon>Bacillales</taxon>
        <taxon>Staphylococcaceae</taxon>
        <taxon>Staphylococcus</taxon>
    </lineage>
</organism>
<dbReference type="PANTHER" id="PTHR36113">
    <property type="entry name" value="LYASE, PUTATIVE-RELATED-RELATED"/>
    <property type="match status" value="1"/>
</dbReference>
<dbReference type="PANTHER" id="PTHR36113:SF3">
    <property type="entry name" value="SLL5075 PROTEIN"/>
    <property type="match status" value="1"/>
</dbReference>
<name>A0A151A3L6_9STAP</name>
<evidence type="ECO:0000313" key="3">
    <source>
        <dbReference type="Proteomes" id="UP000075418"/>
    </source>
</evidence>
<dbReference type="InterPro" id="IPR037523">
    <property type="entry name" value="VOC_core"/>
</dbReference>
<accession>A0A151A3L6</accession>
<feature type="domain" description="VOC" evidence="1">
    <location>
        <begin position="2"/>
        <end position="114"/>
    </location>
</feature>
<evidence type="ECO:0000313" key="2">
    <source>
        <dbReference type="EMBL" id="KYH13897.1"/>
    </source>
</evidence>
<evidence type="ECO:0000259" key="1">
    <source>
        <dbReference type="PROSITE" id="PS51819"/>
    </source>
</evidence>
<dbReference type="Pfam" id="PF00903">
    <property type="entry name" value="Glyoxalase"/>
    <property type="match status" value="1"/>
</dbReference>
<reference evidence="2 3" key="1">
    <citation type="submission" date="2016-02" db="EMBL/GenBank/DDBJ databases">
        <title>Draft genome sequence of hydrocarbon degrading Staphylococcus saprophyticus Strain CNV2, isolated from crude-oil contaminated soil from Noonmati Oil Refinery, Guwahati, Assam, India.</title>
        <authorList>
            <person name="Mukherjee A."/>
            <person name="Chettri B."/>
            <person name="Langpoklakpam J."/>
            <person name="Singh A.K."/>
            <person name="Chattopadhyay D.J."/>
        </authorList>
    </citation>
    <scope>NUCLEOTIDE SEQUENCE [LARGE SCALE GENOMIC DNA]</scope>
    <source>
        <strain evidence="2 3">CNV2</strain>
    </source>
</reference>
<sequence>MELKHLNLTVEAIAPSRDFIITYFDFEMKTEKGGNPEVLVSPEGFILTLMQGKDVTYPKTFHIGFPQPTTSDVDRIHDRIKADGYKVPSPKQTPHGYTFYIKAPGNFMIEVLSH</sequence>
<dbReference type="InterPro" id="IPR029068">
    <property type="entry name" value="Glyas_Bleomycin-R_OHBP_Dase"/>
</dbReference>